<feature type="transmembrane region" description="Helical" evidence="1">
    <location>
        <begin position="282"/>
        <end position="304"/>
    </location>
</feature>
<accession>A0ABQ1GAT1</accession>
<evidence type="ECO:0000313" key="2">
    <source>
        <dbReference type="EMBL" id="GGA40139.1"/>
    </source>
</evidence>
<dbReference type="RefSeq" id="WP_188795344.1">
    <property type="nucleotide sequence ID" value="NZ_BMJA01000002.1"/>
</dbReference>
<evidence type="ECO:0000256" key="1">
    <source>
        <dbReference type="SAM" id="Phobius"/>
    </source>
</evidence>
<gene>
    <name evidence="2" type="ORF">GCM10010981_31750</name>
</gene>
<evidence type="ECO:0008006" key="4">
    <source>
        <dbReference type="Google" id="ProtNLM"/>
    </source>
</evidence>
<keyword evidence="1" id="KW-0812">Transmembrane</keyword>
<evidence type="ECO:0000313" key="3">
    <source>
        <dbReference type="Proteomes" id="UP000620046"/>
    </source>
</evidence>
<dbReference type="EMBL" id="BMJA01000002">
    <property type="protein sequence ID" value="GGA40139.1"/>
    <property type="molecule type" value="Genomic_DNA"/>
</dbReference>
<dbReference type="Proteomes" id="UP000620046">
    <property type="component" value="Unassembled WGS sequence"/>
</dbReference>
<proteinExistence type="predicted"/>
<keyword evidence="1" id="KW-1133">Transmembrane helix</keyword>
<sequence length="353" mass="37805">MKPSLGFLLRGMLAVVVLTLAAALSAKAFLKQAANSSELERLQQTGLIEQELQKSEFEQLALRAQMLASDRDFVEYVTQSLTPNPARGGAIDKLSITDLLGERRQGYDVAMVLDAQGQLVSQSGVLAERSDSIASDPLVTQTIKGGAPSQGAWFQDGVLYWVVVSPLTQANALKGLLVTANQANHLFSQRVAGLSRSDVVLMTSPSTVAAFSGGVDVPSQNVLSAHGADVMALARSGGGALVVRDGQRDVQTWVTPVRVSGLDLAMVALDMADDHAFAQSELLLVGSIVLFGVIVALLVVTQWWRTWRPLDQILDVLDRAAQGDHTLVLRVRGSALVTRIGESFNRILNPNRS</sequence>
<reference evidence="3" key="1">
    <citation type="journal article" date="2019" name="Int. J. Syst. Evol. Microbiol.">
        <title>The Global Catalogue of Microorganisms (GCM) 10K type strain sequencing project: providing services to taxonomists for standard genome sequencing and annotation.</title>
        <authorList>
            <consortium name="The Broad Institute Genomics Platform"/>
            <consortium name="The Broad Institute Genome Sequencing Center for Infectious Disease"/>
            <person name="Wu L."/>
            <person name="Ma J."/>
        </authorList>
    </citation>
    <scope>NUCLEOTIDE SEQUENCE [LARGE SCALE GENOMIC DNA]</scope>
    <source>
        <strain evidence="3">CGMCC 1.15439</strain>
    </source>
</reference>
<protein>
    <recommendedName>
        <fullName evidence="4">HAMP domain-containing protein</fullName>
    </recommendedName>
</protein>
<organism evidence="2 3">
    <name type="scientific">Dyella nitratireducens</name>
    <dbReference type="NCBI Taxonomy" id="1849580"/>
    <lineage>
        <taxon>Bacteria</taxon>
        <taxon>Pseudomonadati</taxon>
        <taxon>Pseudomonadota</taxon>
        <taxon>Gammaproteobacteria</taxon>
        <taxon>Lysobacterales</taxon>
        <taxon>Rhodanobacteraceae</taxon>
        <taxon>Dyella</taxon>
    </lineage>
</organism>
<keyword evidence="1" id="KW-0472">Membrane</keyword>
<comment type="caution">
    <text evidence="2">The sequence shown here is derived from an EMBL/GenBank/DDBJ whole genome shotgun (WGS) entry which is preliminary data.</text>
</comment>
<keyword evidence="3" id="KW-1185">Reference proteome</keyword>
<name>A0ABQ1GAT1_9GAMM</name>